<accession>A0A7S4ER51</accession>
<dbReference type="SMART" id="SM00855">
    <property type="entry name" value="PGAM"/>
    <property type="match status" value="1"/>
</dbReference>
<dbReference type="GO" id="GO:0003824">
    <property type="term" value="F:catalytic activity"/>
    <property type="evidence" value="ECO:0007669"/>
    <property type="project" value="InterPro"/>
</dbReference>
<feature type="compositionally biased region" description="Basic and acidic residues" evidence="1">
    <location>
        <begin position="132"/>
        <end position="148"/>
    </location>
</feature>
<dbReference type="PANTHER" id="PTHR46192">
    <property type="entry name" value="BROAD-RANGE ACID PHOSPHATASE DET1"/>
    <property type="match status" value="1"/>
</dbReference>
<protein>
    <recommendedName>
        <fullName evidence="3">Phosphoglycerate mutase (2,3-diphosphoglycerate-dependent)</fullName>
    </recommendedName>
</protein>
<dbReference type="EMBL" id="HBIX01034936">
    <property type="protein sequence ID" value="CAE0730064.1"/>
    <property type="molecule type" value="Transcribed_RNA"/>
</dbReference>
<feature type="compositionally biased region" description="Polar residues" evidence="1">
    <location>
        <begin position="119"/>
        <end position="128"/>
    </location>
</feature>
<dbReference type="InterPro" id="IPR052765">
    <property type="entry name" value="PGM-Related"/>
</dbReference>
<feature type="region of interest" description="Disordered" evidence="1">
    <location>
        <begin position="39"/>
        <end position="174"/>
    </location>
</feature>
<dbReference type="Pfam" id="PF00300">
    <property type="entry name" value="His_Phos_1"/>
    <property type="match status" value="2"/>
</dbReference>
<dbReference type="Gene3D" id="3.40.50.1240">
    <property type="entry name" value="Phosphoglycerate mutase-like"/>
    <property type="match status" value="1"/>
</dbReference>
<evidence type="ECO:0000256" key="1">
    <source>
        <dbReference type="SAM" id="MobiDB-lite"/>
    </source>
</evidence>
<sequence>MSRSNFSSSSMTAPSHIASTLAAMGLFLTTAVVSQFIQNQHRSKRNANEEDDREQERSSSTRRSNRSTRNGNSRTKTNDRYPDFHPKYQNWRHFEDRNERDRADDEVESHKDSIGSGGNQYASTTSGQHAFKYHEKSSSSKSESDSHLVSDCTNGPESASSKLQAQHKIKPTDDQNQVGKFERFYRMLSNSIIVDDKSQQQDCEEPPIRIFSSSNKDSDDLTTLEDVEDRYQARRIEYNAQIMPEKLILIRHGQSLGNIDETVYATTSDNAMPITDLGWEQAQNAGRILKDKILNPDEAVHFIVSPYVRTVETFHGIVSAWCDPDSPEFASIEDHNRRVNAWYERLTELGLTWNEDPRIREQDFGNYQNPESIRRAKEERHRFGTFYYRFNNGESGSDVFDRVSTFLNSLWRSFETNRSQNYVLVTHGIVLRVLMARYFRYTISQLNMLANPLNCEMVVLGHDGDGRLDLEGRFALEVEKDQKLHQYTQVKGYQFHRQLRILPKSLIRTVHFRISPKDKNKMEETN</sequence>
<dbReference type="InterPro" id="IPR013078">
    <property type="entry name" value="His_Pase_superF_clade-1"/>
</dbReference>
<dbReference type="CDD" id="cd07067">
    <property type="entry name" value="HP_PGM_like"/>
    <property type="match status" value="1"/>
</dbReference>
<name>A0A7S4ER51_9STRA</name>
<proteinExistence type="predicted"/>
<dbReference type="PROSITE" id="PS00175">
    <property type="entry name" value="PG_MUTASE"/>
    <property type="match status" value="1"/>
</dbReference>
<reference evidence="2" key="1">
    <citation type="submission" date="2021-01" db="EMBL/GenBank/DDBJ databases">
        <authorList>
            <person name="Corre E."/>
            <person name="Pelletier E."/>
            <person name="Niang G."/>
            <person name="Scheremetjew M."/>
            <person name="Finn R."/>
            <person name="Kale V."/>
            <person name="Holt S."/>
            <person name="Cochrane G."/>
            <person name="Meng A."/>
            <person name="Brown T."/>
            <person name="Cohen L."/>
        </authorList>
    </citation>
    <scope>NUCLEOTIDE SEQUENCE</scope>
    <source>
        <strain evidence="2">10249 10 AB</strain>
    </source>
</reference>
<feature type="compositionally biased region" description="Basic and acidic residues" evidence="1">
    <location>
        <begin position="76"/>
        <end position="113"/>
    </location>
</feature>
<gene>
    <name evidence="2" type="ORF">PAUS00366_LOCUS22849</name>
</gene>
<evidence type="ECO:0000313" key="2">
    <source>
        <dbReference type="EMBL" id="CAE0730064.1"/>
    </source>
</evidence>
<dbReference type="AlphaFoldDB" id="A0A7S4ER51"/>
<evidence type="ECO:0008006" key="3">
    <source>
        <dbReference type="Google" id="ProtNLM"/>
    </source>
</evidence>
<dbReference type="InterPro" id="IPR029033">
    <property type="entry name" value="His_PPase_superfam"/>
</dbReference>
<organism evidence="2">
    <name type="scientific">Pseudo-nitzschia australis</name>
    <dbReference type="NCBI Taxonomy" id="44445"/>
    <lineage>
        <taxon>Eukaryota</taxon>
        <taxon>Sar</taxon>
        <taxon>Stramenopiles</taxon>
        <taxon>Ochrophyta</taxon>
        <taxon>Bacillariophyta</taxon>
        <taxon>Bacillariophyceae</taxon>
        <taxon>Bacillariophycidae</taxon>
        <taxon>Bacillariales</taxon>
        <taxon>Bacillariaceae</taxon>
        <taxon>Pseudo-nitzschia</taxon>
    </lineage>
</organism>
<dbReference type="SUPFAM" id="SSF53254">
    <property type="entry name" value="Phosphoglycerate mutase-like"/>
    <property type="match status" value="1"/>
</dbReference>
<feature type="compositionally biased region" description="Polar residues" evidence="1">
    <location>
        <begin position="152"/>
        <end position="164"/>
    </location>
</feature>
<dbReference type="InterPro" id="IPR001345">
    <property type="entry name" value="PG/BPGM_mutase_AS"/>
</dbReference>